<feature type="non-terminal residue" evidence="1">
    <location>
        <position position="1"/>
    </location>
</feature>
<reference evidence="1" key="1">
    <citation type="journal article" date="2019" name="Sci. Rep.">
        <title>Draft genome of Tanacetum cinerariifolium, the natural source of mosquito coil.</title>
        <authorList>
            <person name="Yamashiro T."/>
            <person name="Shiraishi A."/>
            <person name="Satake H."/>
            <person name="Nakayama K."/>
        </authorList>
    </citation>
    <scope>NUCLEOTIDE SEQUENCE</scope>
</reference>
<name>A0A699SM30_TANCI</name>
<proteinExistence type="predicted"/>
<evidence type="ECO:0000313" key="1">
    <source>
        <dbReference type="EMBL" id="GFC98418.1"/>
    </source>
</evidence>
<protein>
    <submittedName>
        <fullName evidence="1">Uncharacterized protein</fullName>
    </submittedName>
</protein>
<organism evidence="1">
    <name type="scientific">Tanacetum cinerariifolium</name>
    <name type="common">Dalmatian daisy</name>
    <name type="synonym">Chrysanthemum cinerariifolium</name>
    <dbReference type="NCBI Taxonomy" id="118510"/>
    <lineage>
        <taxon>Eukaryota</taxon>
        <taxon>Viridiplantae</taxon>
        <taxon>Streptophyta</taxon>
        <taxon>Embryophyta</taxon>
        <taxon>Tracheophyta</taxon>
        <taxon>Spermatophyta</taxon>
        <taxon>Magnoliopsida</taxon>
        <taxon>eudicotyledons</taxon>
        <taxon>Gunneridae</taxon>
        <taxon>Pentapetalae</taxon>
        <taxon>asterids</taxon>
        <taxon>campanulids</taxon>
        <taxon>Asterales</taxon>
        <taxon>Asteraceae</taxon>
        <taxon>Asteroideae</taxon>
        <taxon>Anthemideae</taxon>
        <taxon>Anthemidinae</taxon>
        <taxon>Tanacetum</taxon>
    </lineage>
</organism>
<comment type="caution">
    <text evidence="1">The sequence shown here is derived from an EMBL/GenBank/DDBJ whole genome shotgun (WGS) entry which is preliminary data.</text>
</comment>
<dbReference type="EMBL" id="BKCJ011172086">
    <property type="protein sequence ID" value="GFC98418.1"/>
    <property type="molecule type" value="Genomic_DNA"/>
</dbReference>
<sequence length="172" mass="18717">ADDRRHRNTIADGFADAGQIRVQPFAQTGEAWVQAKAHQHLVADHQCAVLVSDVLHMFQIARQRHDAAGVGEHRFQNDCGDVLVFGEQSLHILEVVEAQQRGRRGTVCQGLGHGGVDRVIGVPEQDRAEAQRGVDVLAALVVPEIRALAVMNEQFLAVQFREDAGGAGYIAN</sequence>
<accession>A0A699SM30</accession>
<dbReference type="AlphaFoldDB" id="A0A699SM30"/>
<gene>
    <name evidence="1" type="ORF">Tci_870388</name>
</gene>